<dbReference type="GO" id="GO:0005507">
    <property type="term" value="F:copper ion binding"/>
    <property type="evidence" value="ECO:0007669"/>
    <property type="project" value="TreeGrafter"/>
</dbReference>
<feature type="transmembrane region" description="Helical" evidence="10">
    <location>
        <begin position="101"/>
        <end position="119"/>
    </location>
</feature>
<evidence type="ECO:0000313" key="15">
    <source>
        <dbReference type="Proteomes" id="UP000178666"/>
    </source>
</evidence>
<dbReference type="PROSITE" id="PS01229">
    <property type="entry name" value="COF_2"/>
    <property type="match status" value="1"/>
</dbReference>
<dbReference type="GO" id="GO:0043682">
    <property type="term" value="F:P-type divalent copper transporter activity"/>
    <property type="evidence" value="ECO:0007669"/>
    <property type="project" value="TreeGrafter"/>
</dbReference>
<evidence type="ECO:0000259" key="11">
    <source>
        <dbReference type="PROSITE" id="PS50846"/>
    </source>
</evidence>
<dbReference type="InterPro" id="IPR027256">
    <property type="entry name" value="P-typ_ATPase_IB"/>
</dbReference>
<dbReference type="InterPro" id="IPR036163">
    <property type="entry name" value="HMA_dom_sf"/>
</dbReference>
<dbReference type="CDD" id="cd00371">
    <property type="entry name" value="HMA"/>
    <property type="match status" value="1"/>
</dbReference>
<dbReference type="Gene3D" id="2.70.150.10">
    <property type="entry name" value="Calcium-transporting ATPase, cytoplasmic transduction domain A"/>
    <property type="match status" value="1"/>
</dbReference>
<name>A0AAC8YGN8_9ACTN</name>
<reference evidence="13 15" key="1">
    <citation type="journal article" date="2016" name="Plant Dis.">
        <title>Improved production of propionic acid using genome shuffling.</title>
        <authorList>
            <person name="Luna-Flores C.H."/>
            <person name="Palfreyman R.W."/>
            <person name="Kromer J.O."/>
            <person name="Nielsen L.K."/>
            <person name="Marcellin E."/>
        </authorList>
    </citation>
    <scope>NUCLEOTIDE SEQUENCE [LARGE SCALE GENOMIC DNA]</scope>
    <source>
        <strain evidence="13 15">F3E8</strain>
    </source>
</reference>
<comment type="subcellular location">
    <subcellularLocation>
        <location evidence="1">Cell membrane</location>
        <topology evidence="1">Multi-pass membrane protein</topology>
    </subcellularLocation>
</comment>
<evidence type="ECO:0000256" key="3">
    <source>
        <dbReference type="ARBA" id="ARBA00022692"/>
    </source>
</evidence>
<dbReference type="SUPFAM" id="SSF81653">
    <property type="entry name" value="Calcium ATPase, transduction domain A"/>
    <property type="match status" value="1"/>
</dbReference>
<keyword evidence="8 10" id="KW-1133">Transmembrane helix</keyword>
<dbReference type="SUPFAM" id="SSF55008">
    <property type="entry name" value="HMA, heavy metal-associated domain"/>
    <property type="match status" value="1"/>
</dbReference>
<dbReference type="PROSITE" id="PS00154">
    <property type="entry name" value="ATPASE_E1_E2"/>
    <property type="match status" value="1"/>
</dbReference>
<dbReference type="RefSeq" id="WP_062820012.1">
    <property type="nucleotide sequence ID" value="NZ_CP014352.1"/>
</dbReference>
<dbReference type="InterPro" id="IPR023214">
    <property type="entry name" value="HAD_sf"/>
</dbReference>
<dbReference type="PANTHER" id="PTHR43520:SF8">
    <property type="entry name" value="P-TYPE CU(+) TRANSPORTER"/>
    <property type="match status" value="1"/>
</dbReference>
<evidence type="ECO:0000256" key="8">
    <source>
        <dbReference type="ARBA" id="ARBA00022989"/>
    </source>
</evidence>
<dbReference type="InterPro" id="IPR036412">
    <property type="entry name" value="HAD-like_sf"/>
</dbReference>
<dbReference type="GO" id="GO:0005886">
    <property type="term" value="C:plasma membrane"/>
    <property type="evidence" value="ECO:0007669"/>
    <property type="project" value="UniProtKB-SubCell"/>
</dbReference>
<comment type="similarity">
    <text evidence="2 10">Belongs to the cation transport ATPase (P-type) (TC 3.A.3) family. Type IB subfamily.</text>
</comment>
<reference evidence="12 14" key="2">
    <citation type="submission" date="2016-02" db="EMBL/GenBank/DDBJ databases">
        <title>Complete Genome Sequence of Propionibacterium acidipropionici ATCC 55737.</title>
        <authorList>
            <person name="Luna Flores C.H."/>
            <person name="Nielsen L.K."/>
            <person name="Marcellin E."/>
        </authorList>
    </citation>
    <scope>NUCLEOTIDE SEQUENCE [LARGE SCALE GENOMIC DNA]</scope>
    <source>
        <strain evidence="12 14">ATCC 55737</strain>
    </source>
</reference>
<dbReference type="PROSITE" id="PS50846">
    <property type="entry name" value="HMA_2"/>
    <property type="match status" value="1"/>
</dbReference>
<feature type="transmembrane region" description="Helical" evidence="10">
    <location>
        <begin position="358"/>
        <end position="380"/>
    </location>
</feature>
<evidence type="ECO:0000256" key="6">
    <source>
        <dbReference type="ARBA" id="ARBA00022840"/>
    </source>
</evidence>
<evidence type="ECO:0000313" key="13">
    <source>
        <dbReference type="EMBL" id="AOZ47552.1"/>
    </source>
</evidence>
<dbReference type="SFLD" id="SFLDS00003">
    <property type="entry name" value="Haloacid_Dehalogenase"/>
    <property type="match status" value="1"/>
</dbReference>
<dbReference type="GO" id="GO:0005524">
    <property type="term" value="F:ATP binding"/>
    <property type="evidence" value="ECO:0007669"/>
    <property type="project" value="UniProtKB-UniRule"/>
</dbReference>
<dbReference type="GO" id="GO:0016887">
    <property type="term" value="F:ATP hydrolysis activity"/>
    <property type="evidence" value="ECO:0007669"/>
    <property type="project" value="InterPro"/>
</dbReference>
<proteinExistence type="inferred from homology"/>
<dbReference type="InterPro" id="IPR023299">
    <property type="entry name" value="ATPase_P-typ_cyto_dom_N"/>
</dbReference>
<dbReference type="EMBL" id="CP015970">
    <property type="protein sequence ID" value="AOZ47552.1"/>
    <property type="molecule type" value="Genomic_DNA"/>
</dbReference>
<dbReference type="InterPro" id="IPR001757">
    <property type="entry name" value="P_typ_ATPase"/>
</dbReference>
<keyword evidence="9 10" id="KW-0472">Membrane</keyword>
<dbReference type="InterPro" id="IPR018303">
    <property type="entry name" value="ATPase_P-typ_P_site"/>
</dbReference>
<dbReference type="FunFam" id="2.70.150.10:FF:000002">
    <property type="entry name" value="Copper-transporting ATPase 1, putative"/>
    <property type="match status" value="1"/>
</dbReference>
<dbReference type="CDD" id="cd02094">
    <property type="entry name" value="P-type_ATPase_Cu-like"/>
    <property type="match status" value="1"/>
</dbReference>
<organism evidence="12 14">
    <name type="scientific">Acidipropionibacterium acidipropionici</name>
    <dbReference type="NCBI Taxonomy" id="1748"/>
    <lineage>
        <taxon>Bacteria</taxon>
        <taxon>Bacillati</taxon>
        <taxon>Actinomycetota</taxon>
        <taxon>Actinomycetes</taxon>
        <taxon>Propionibacteriales</taxon>
        <taxon>Propionibacteriaceae</taxon>
        <taxon>Acidipropionibacterium</taxon>
    </lineage>
</organism>
<gene>
    <name evidence="13" type="ORF">A8L58_13695</name>
    <name evidence="12" type="ORF">AXH35_12245</name>
</gene>
<evidence type="ECO:0000256" key="9">
    <source>
        <dbReference type="ARBA" id="ARBA00023136"/>
    </source>
</evidence>
<dbReference type="Pfam" id="PF00403">
    <property type="entry name" value="HMA"/>
    <property type="match status" value="1"/>
</dbReference>
<dbReference type="AlphaFoldDB" id="A0AAC8YGN8"/>
<dbReference type="SFLD" id="SFLDG00002">
    <property type="entry name" value="C1.7:_P-type_atpase_like"/>
    <property type="match status" value="1"/>
</dbReference>
<keyword evidence="15" id="KW-1185">Reference proteome</keyword>
<evidence type="ECO:0000256" key="1">
    <source>
        <dbReference type="ARBA" id="ARBA00004651"/>
    </source>
</evidence>
<keyword evidence="5 10" id="KW-0547">Nucleotide-binding</keyword>
<sequence length="758" mass="77576">MTVTSTDGRTAETPSSRRSIDLDIQGMSCASCAARITKKLNKVGGVDATVNYATAKAHALAPAGVSSEDLIAVVENAGYGATIPTPDSVPVDRAAELRTRLIVSAILSVPVILVSMIPAIQFPGWQWAALALALPVVLWAGFPFHRSAWTNLKHGATTMDTLISMGSLAALIWSVWAMVFGDAGMIGMRHAASLTLTRQAAGSAIYFEAACGVITFILAGRYIEARSRREAGSALAALAQMGAKTVRILAEDGTERQAPIEALSVGDRFVVRPGEKVAADGVVVDGSSAVDASVVTGESVPVEVTPGTRVVGAAVNTSGRLVVEATAVGSDTQLSQIARLVEQAQVGRSATQDLADKVSAVFVPTVIALAILTLAVWLLIGQGATAAFTAAVAVLIIACPCALGLATPTALLAGTGRGARMGVLIRGPEALERAHRIDTVVMDKTGTVTTGRMSVAGMLDSSGQTMDDESAAQLLAVGAALEAGSEHPIGRAVVEDARRAGLGVPPVTGFEALAGAGVRAEMEGYTCLAGNPALMHDAGIDIPEALGEALEEAASQGRTVVMVAASGQLLGALLVADTVRDTSAAAISRLRRAGVRTVLLTGDNEGAARHVAAQVGIDEVHADVRPADKLSVIEDLQGQGRRVAMIGDGVNDAAALAGADLGVSMGSGTDVAIAASDITLTRGDLGLAVDALGLSRATLRTIHQNLFWAFAYNVVAIPVAALGYLNPMVAGAAMAFSSVFVVTNSLRLTRFRPSGRSA</sequence>
<feature type="transmembrane region" description="Helical" evidence="10">
    <location>
        <begin position="731"/>
        <end position="749"/>
    </location>
</feature>
<dbReference type="Gene3D" id="3.40.1110.10">
    <property type="entry name" value="Calcium-transporting ATPase, cytoplasmic domain N"/>
    <property type="match status" value="1"/>
</dbReference>
<dbReference type="PRINTS" id="PR00119">
    <property type="entry name" value="CATATPASE"/>
</dbReference>
<keyword evidence="6 10" id="KW-0067">ATP-binding</keyword>
<evidence type="ECO:0000256" key="4">
    <source>
        <dbReference type="ARBA" id="ARBA00022723"/>
    </source>
</evidence>
<dbReference type="Gene3D" id="3.40.50.1000">
    <property type="entry name" value="HAD superfamily/HAD-like"/>
    <property type="match status" value="1"/>
</dbReference>
<protein>
    <submittedName>
        <fullName evidence="12">Carbonate dehydratase</fullName>
    </submittedName>
    <submittedName>
        <fullName evidence="13">Copper-translocating P-type ATPase</fullName>
    </submittedName>
</protein>
<dbReference type="PROSITE" id="PS01047">
    <property type="entry name" value="HMA_1"/>
    <property type="match status" value="1"/>
</dbReference>
<keyword evidence="7" id="KW-1278">Translocase</keyword>
<dbReference type="GO" id="GO:0055070">
    <property type="term" value="P:copper ion homeostasis"/>
    <property type="evidence" value="ECO:0007669"/>
    <property type="project" value="TreeGrafter"/>
</dbReference>
<dbReference type="Proteomes" id="UP000178666">
    <property type="component" value="Chromosome"/>
</dbReference>
<evidence type="ECO:0000256" key="7">
    <source>
        <dbReference type="ARBA" id="ARBA00022967"/>
    </source>
</evidence>
<evidence type="ECO:0000313" key="12">
    <source>
        <dbReference type="EMBL" id="AMS06090.1"/>
    </source>
</evidence>
<dbReference type="SUPFAM" id="SSF81665">
    <property type="entry name" value="Calcium ATPase, transmembrane domain M"/>
    <property type="match status" value="1"/>
</dbReference>
<dbReference type="InterPro" id="IPR059000">
    <property type="entry name" value="ATPase_P-type_domA"/>
</dbReference>
<keyword evidence="3 10" id="KW-0812">Transmembrane</keyword>
<dbReference type="InterPro" id="IPR044492">
    <property type="entry name" value="P_typ_ATPase_HD_dom"/>
</dbReference>
<evidence type="ECO:0000313" key="14">
    <source>
        <dbReference type="Proteomes" id="UP000075221"/>
    </source>
</evidence>
<dbReference type="Pfam" id="PF00702">
    <property type="entry name" value="Hydrolase"/>
    <property type="match status" value="1"/>
</dbReference>
<keyword evidence="10" id="KW-1003">Cell membrane</keyword>
<dbReference type="PANTHER" id="PTHR43520">
    <property type="entry name" value="ATP7, ISOFORM B"/>
    <property type="match status" value="1"/>
</dbReference>
<dbReference type="NCBIfam" id="TIGR01511">
    <property type="entry name" value="ATPase-IB1_Cu"/>
    <property type="match status" value="1"/>
</dbReference>
<feature type="transmembrane region" description="Helical" evidence="10">
    <location>
        <begin position="706"/>
        <end position="725"/>
    </location>
</feature>
<dbReference type="Pfam" id="PF00122">
    <property type="entry name" value="E1-E2_ATPase"/>
    <property type="match status" value="1"/>
</dbReference>
<dbReference type="SFLD" id="SFLDF00027">
    <property type="entry name" value="p-type_atpase"/>
    <property type="match status" value="1"/>
</dbReference>
<feature type="transmembrane region" description="Helical" evidence="10">
    <location>
        <begin position="200"/>
        <end position="219"/>
    </location>
</feature>
<dbReference type="InterPro" id="IPR017969">
    <property type="entry name" value="Heavy-metal-associated_CS"/>
</dbReference>
<evidence type="ECO:0000256" key="5">
    <source>
        <dbReference type="ARBA" id="ARBA00022741"/>
    </source>
</evidence>
<accession>A0AAC8YGN8</accession>
<dbReference type="InterPro" id="IPR023298">
    <property type="entry name" value="ATPase_P-typ_TM_dom_sf"/>
</dbReference>
<dbReference type="Proteomes" id="UP000075221">
    <property type="component" value="Chromosome"/>
</dbReference>
<dbReference type="Gene3D" id="3.30.70.100">
    <property type="match status" value="1"/>
</dbReference>
<dbReference type="NCBIfam" id="TIGR01494">
    <property type="entry name" value="ATPase_P-type"/>
    <property type="match status" value="1"/>
</dbReference>
<evidence type="ECO:0000256" key="10">
    <source>
        <dbReference type="RuleBase" id="RU362081"/>
    </source>
</evidence>
<dbReference type="InterPro" id="IPR006121">
    <property type="entry name" value="HMA_dom"/>
</dbReference>
<dbReference type="SUPFAM" id="SSF56784">
    <property type="entry name" value="HAD-like"/>
    <property type="match status" value="1"/>
</dbReference>
<dbReference type="PRINTS" id="PR00943">
    <property type="entry name" value="CUATPASE"/>
</dbReference>
<dbReference type="InterPro" id="IPR008250">
    <property type="entry name" value="ATPase_P-typ_transduc_dom_A_sf"/>
</dbReference>
<keyword evidence="4 10" id="KW-0479">Metal-binding</keyword>
<feature type="domain" description="HMA" evidence="11">
    <location>
        <begin position="18"/>
        <end position="82"/>
    </location>
</feature>
<feature type="transmembrane region" description="Helical" evidence="10">
    <location>
        <begin position="386"/>
        <end position="412"/>
    </location>
</feature>
<evidence type="ECO:0000256" key="2">
    <source>
        <dbReference type="ARBA" id="ARBA00006024"/>
    </source>
</evidence>
<dbReference type="NCBIfam" id="TIGR01525">
    <property type="entry name" value="ATPase-IB_hvy"/>
    <property type="match status" value="1"/>
</dbReference>
<dbReference type="EMBL" id="CP014352">
    <property type="protein sequence ID" value="AMS06090.1"/>
    <property type="molecule type" value="Genomic_DNA"/>
</dbReference>
<feature type="transmembrane region" description="Helical" evidence="10">
    <location>
        <begin position="125"/>
        <end position="142"/>
    </location>
</feature>
<feature type="transmembrane region" description="Helical" evidence="10">
    <location>
        <begin position="162"/>
        <end position="180"/>
    </location>
</feature>